<comment type="caution">
    <text evidence="1">The sequence shown here is derived from an EMBL/GenBank/DDBJ whole genome shotgun (WGS) entry which is preliminary data.</text>
</comment>
<dbReference type="EMBL" id="JAIZAY010000012">
    <property type="protein sequence ID" value="KAJ8032444.1"/>
    <property type="molecule type" value="Genomic_DNA"/>
</dbReference>
<keyword evidence="2" id="KW-1185">Reference proteome</keyword>
<accession>A0A9Q1H3W0</accession>
<organism evidence="1 2">
    <name type="scientific">Holothuria leucospilota</name>
    <name type="common">Black long sea cucumber</name>
    <name type="synonym">Mertensiothuria leucospilota</name>
    <dbReference type="NCBI Taxonomy" id="206669"/>
    <lineage>
        <taxon>Eukaryota</taxon>
        <taxon>Metazoa</taxon>
        <taxon>Echinodermata</taxon>
        <taxon>Eleutherozoa</taxon>
        <taxon>Echinozoa</taxon>
        <taxon>Holothuroidea</taxon>
        <taxon>Aspidochirotacea</taxon>
        <taxon>Aspidochirotida</taxon>
        <taxon>Holothuriidae</taxon>
        <taxon>Holothuria</taxon>
    </lineage>
</organism>
<dbReference type="Proteomes" id="UP001152320">
    <property type="component" value="Chromosome 12"/>
</dbReference>
<protein>
    <submittedName>
        <fullName evidence="1">Uncharacterized protein</fullName>
    </submittedName>
</protein>
<sequence>MKNPPYFDLARDQTPNLLTAKLHHFKCHCFYPLRHSSVTQWTLNSKCKQPKRRMTT</sequence>
<dbReference type="AlphaFoldDB" id="A0A9Q1H3W0"/>
<proteinExistence type="predicted"/>
<name>A0A9Q1H3W0_HOLLE</name>
<reference evidence="1" key="1">
    <citation type="submission" date="2021-10" db="EMBL/GenBank/DDBJ databases">
        <title>Tropical sea cucumber genome reveals ecological adaptation and Cuvierian tubules defense mechanism.</title>
        <authorList>
            <person name="Chen T."/>
        </authorList>
    </citation>
    <scope>NUCLEOTIDE SEQUENCE</scope>
    <source>
        <strain evidence="1">Nanhai2018</strain>
        <tissue evidence="1">Muscle</tissue>
    </source>
</reference>
<evidence type="ECO:0000313" key="1">
    <source>
        <dbReference type="EMBL" id="KAJ8032444.1"/>
    </source>
</evidence>
<evidence type="ECO:0000313" key="2">
    <source>
        <dbReference type="Proteomes" id="UP001152320"/>
    </source>
</evidence>
<gene>
    <name evidence="1" type="ORF">HOLleu_25971</name>
</gene>